<evidence type="ECO:0000313" key="2">
    <source>
        <dbReference type="EMBL" id="ODV56657.1"/>
    </source>
</evidence>
<sequence length="95" mass="10586">MELGALKKIIFNVFGWASVSTGLWTLIMVNSWIIVGYGAPFTSKNFITLTIVFGFIAILSRPSRSLGKWGLFIGGYLILFMTVLFFVGWSITPFP</sequence>
<protein>
    <submittedName>
        <fullName evidence="2">Uncharacterized protein</fullName>
    </submittedName>
</protein>
<comment type="caution">
    <text evidence="2">The sequence shown here is derived from an EMBL/GenBank/DDBJ whole genome shotgun (WGS) entry which is preliminary data.</text>
</comment>
<reference evidence="2 3" key="1">
    <citation type="submission" date="2016-09" db="EMBL/GenBank/DDBJ databases">
        <title>Draft genome sequence of the soil isolate, Lysinibacillus fusiformis M5, a potential hypoxanthine producer.</title>
        <authorList>
            <person name="Gallegos-Monterrosa R."/>
            <person name="Maroti G."/>
            <person name="Balint B."/>
            <person name="Kovacs A.T."/>
        </authorList>
    </citation>
    <scope>NUCLEOTIDE SEQUENCE [LARGE SCALE GENOMIC DNA]</scope>
    <source>
        <strain evidence="2 3">M5</strain>
    </source>
</reference>
<evidence type="ECO:0000256" key="1">
    <source>
        <dbReference type="SAM" id="Phobius"/>
    </source>
</evidence>
<dbReference type="Proteomes" id="UP000094784">
    <property type="component" value="Unassembled WGS sequence"/>
</dbReference>
<keyword evidence="1" id="KW-1133">Transmembrane helix</keyword>
<feature type="transmembrane region" description="Helical" evidence="1">
    <location>
        <begin position="71"/>
        <end position="91"/>
    </location>
</feature>
<dbReference type="AlphaFoldDB" id="A0A1E4R847"/>
<accession>A0A1E4R847</accession>
<dbReference type="RefSeq" id="WP_069481646.1">
    <property type="nucleotide sequence ID" value="NZ_JARTJZ010000002.1"/>
</dbReference>
<feature type="transmembrane region" description="Helical" evidence="1">
    <location>
        <begin position="41"/>
        <end position="59"/>
    </location>
</feature>
<dbReference type="EMBL" id="MECQ01000001">
    <property type="protein sequence ID" value="ODV56657.1"/>
    <property type="molecule type" value="Genomic_DNA"/>
</dbReference>
<keyword evidence="1" id="KW-0812">Transmembrane</keyword>
<dbReference type="OrthoDB" id="2453467at2"/>
<name>A0A1E4R847_9BACI</name>
<evidence type="ECO:0000313" key="3">
    <source>
        <dbReference type="Proteomes" id="UP000094784"/>
    </source>
</evidence>
<gene>
    <name evidence="2" type="ORF">BG258_12520</name>
</gene>
<proteinExistence type="predicted"/>
<organism evidence="2 3">
    <name type="scientific">Lysinibacillus fusiformis</name>
    <dbReference type="NCBI Taxonomy" id="28031"/>
    <lineage>
        <taxon>Bacteria</taxon>
        <taxon>Bacillati</taxon>
        <taxon>Bacillota</taxon>
        <taxon>Bacilli</taxon>
        <taxon>Bacillales</taxon>
        <taxon>Bacillaceae</taxon>
        <taxon>Lysinibacillus</taxon>
    </lineage>
</organism>
<keyword evidence="1" id="KW-0472">Membrane</keyword>
<feature type="transmembrane region" description="Helical" evidence="1">
    <location>
        <begin position="9"/>
        <end position="35"/>
    </location>
</feature>